<evidence type="ECO:0000313" key="2">
    <source>
        <dbReference type="Proteomes" id="UP000823674"/>
    </source>
</evidence>
<organism evidence="1 2">
    <name type="scientific">Brassica rapa subsp. trilocularis</name>
    <dbReference type="NCBI Taxonomy" id="1813537"/>
    <lineage>
        <taxon>Eukaryota</taxon>
        <taxon>Viridiplantae</taxon>
        <taxon>Streptophyta</taxon>
        <taxon>Embryophyta</taxon>
        <taxon>Tracheophyta</taxon>
        <taxon>Spermatophyta</taxon>
        <taxon>Magnoliopsida</taxon>
        <taxon>eudicotyledons</taxon>
        <taxon>Gunneridae</taxon>
        <taxon>Pentapetalae</taxon>
        <taxon>rosids</taxon>
        <taxon>malvids</taxon>
        <taxon>Brassicales</taxon>
        <taxon>Brassicaceae</taxon>
        <taxon>Brassiceae</taxon>
        <taxon>Brassica</taxon>
    </lineage>
</organism>
<sequence length="141" mass="15666">MCLFPFVRSRSCVIGSGRGEEPKVKEEETSCEAQKPQDKGGGFLTPLVKLAGYLIFVSECESGSERSRDKLVKVLAGEHSEPNNSLPALYLSYVVRAIDTMTGMPWELPISVLVAVTLKESSRFFRLWAEQPPRPSQLPHI</sequence>
<reference evidence="1 2" key="1">
    <citation type="submission" date="2021-03" db="EMBL/GenBank/DDBJ databases">
        <authorList>
            <person name="King G.J."/>
            <person name="Bancroft I."/>
            <person name="Baten A."/>
            <person name="Bloomfield J."/>
            <person name="Borpatragohain P."/>
            <person name="He Z."/>
            <person name="Irish N."/>
            <person name="Irwin J."/>
            <person name="Liu K."/>
            <person name="Mauleon R.P."/>
            <person name="Moore J."/>
            <person name="Morris R."/>
            <person name="Ostergaard L."/>
            <person name="Wang B."/>
            <person name="Wells R."/>
        </authorList>
    </citation>
    <scope>NUCLEOTIDE SEQUENCE [LARGE SCALE GENOMIC DNA]</scope>
    <source>
        <strain evidence="1">R-o-18</strain>
        <tissue evidence="1">Leaf</tissue>
    </source>
</reference>
<dbReference type="Proteomes" id="UP000823674">
    <property type="component" value="Chromosome A07"/>
</dbReference>
<name>A0ABQ7KV09_BRACM</name>
<protein>
    <submittedName>
        <fullName evidence="1">Uncharacterized protein</fullName>
    </submittedName>
</protein>
<proteinExistence type="predicted"/>
<gene>
    <name evidence="1" type="primary">A07g502780.1_BraROA</name>
    <name evidence="1" type="ORF">IGI04_026104</name>
</gene>
<keyword evidence="2" id="KW-1185">Reference proteome</keyword>
<dbReference type="EMBL" id="JADBGQ010000009">
    <property type="protein sequence ID" value="KAG5378262.1"/>
    <property type="molecule type" value="Genomic_DNA"/>
</dbReference>
<accession>A0ABQ7KV09</accession>
<evidence type="ECO:0000313" key="1">
    <source>
        <dbReference type="EMBL" id="KAG5378262.1"/>
    </source>
</evidence>
<comment type="caution">
    <text evidence="1">The sequence shown here is derived from an EMBL/GenBank/DDBJ whole genome shotgun (WGS) entry which is preliminary data.</text>
</comment>